<evidence type="ECO:0000256" key="1">
    <source>
        <dbReference type="ARBA" id="ARBA00007137"/>
    </source>
</evidence>
<name>A0A8J6TR49_9BACT</name>
<comment type="caution">
    <text evidence="4">The sequence shown here is derived from an EMBL/GenBank/DDBJ whole genome shotgun (WGS) entry which is preliminary data.</text>
</comment>
<dbReference type="GO" id="GO:0015948">
    <property type="term" value="P:methanogenesis"/>
    <property type="evidence" value="ECO:0007669"/>
    <property type="project" value="InterPro"/>
</dbReference>
<evidence type="ECO:0000313" key="4">
    <source>
        <dbReference type="EMBL" id="MBC8433328.1"/>
    </source>
</evidence>
<gene>
    <name evidence="4" type="ORF">H8D96_15565</name>
</gene>
<dbReference type="InterPro" id="IPR010426">
    <property type="entry name" value="MTTB_MeTrfase"/>
</dbReference>
<evidence type="ECO:0000256" key="2">
    <source>
        <dbReference type="ARBA" id="ARBA00022603"/>
    </source>
</evidence>
<sequence>LAMEVAKHGIPVVVPAEPLCGATAPVTLAGNLVVLNVDTLIGVMLTQLVNPGTPVLYGSVASITDMRDMKYLSGAIEMGLLNAAAAQMAHFYNLPLYSTAGMSDAKINDTQAGYESALTSLLVALAGGNFIHDAAGFIEFCMTASYDKLVIDNEIIGMVMRAVEGIQVNDETLAFDVLKKAGPGGHFVSNRHTRKFMRTELYQPQLSDRNNRQDWEREGAKSAQARATEIVEKILGKPETPVLSSEIRTEIRKEIPGLQDGII</sequence>
<keyword evidence="2 4" id="KW-0489">Methyltransferase</keyword>
<organism evidence="4 5">
    <name type="scientific">Candidatus Desulfatibia vada</name>
    <dbReference type="NCBI Taxonomy" id="2841696"/>
    <lineage>
        <taxon>Bacteria</taxon>
        <taxon>Pseudomonadati</taxon>
        <taxon>Thermodesulfobacteriota</taxon>
        <taxon>Desulfobacteria</taxon>
        <taxon>Desulfobacterales</taxon>
        <taxon>Desulfobacterales incertae sedis</taxon>
        <taxon>Candidatus Desulfatibia</taxon>
    </lineage>
</organism>
<protein>
    <submittedName>
        <fullName evidence="4">Trimethylamine methyltransferase family protein</fullName>
    </submittedName>
</protein>
<dbReference type="Proteomes" id="UP000605201">
    <property type="component" value="Unassembled WGS sequence"/>
</dbReference>
<dbReference type="InterPro" id="IPR038601">
    <property type="entry name" value="MttB-like_sf"/>
</dbReference>
<evidence type="ECO:0000256" key="3">
    <source>
        <dbReference type="ARBA" id="ARBA00022679"/>
    </source>
</evidence>
<dbReference type="Pfam" id="PF06253">
    <property type="entry name" value="MTTB"/>
    <property type="match status" value="1"/>
</dbReference>
<evidence type="ECO:0000313" key="5">
    <source>
        <dbReference type="Proteomes" id="UP000605201"/>
    </source>
</evidence>
<feature type="non-terminal residue" evidence="4">
    <location>
        <position position="1"/>
    </location>
</feature>
<dbReference type="GO" id="GO:0032259">
    <property type="term" value="P:methylation"/>
    <property type="evidence" value="ECO:0007669"/>
    <property type="project" value="UniProtKB-KW"/>
</dbReference>
<dbReference type="Gene3D" id="3.20.20.480">
    <property type="entry name" value="Trimethylamine methyltransferase-like"/>
    <property type="match status" value="1"/>
</dbReference>
<reference evidence="4 5" key="1">
    <citation type="submission" date="2020-08" db="EMBL/GenBank/DDBJ databases">
        <title>Bridging the membrane lipid divide: bacteria of the FCB group superphylum have the potential to synthesize archaeal ether lipids.</title>
        <authorList>
            <person name="Villanueva L."/>
            <person name="Von Meijenfeldt F.A.B."/>
            <person name="Westbye A.B."/>
            <person name="Yadav S."/>
            <person name="Hopmans E.C."/>
            <person name="Dutilh B.E."/>
            <person name="Sinninghe Damste J.S."/>
        </authorList>
    </citation>
    <scope>NUCLEOTIDE SEQUENCE [LARGE SCALE GENOMIC DNA]</scope>
    <source>
        <strain evidence="4">NIOZ-UU17</strain>
    </source>
</reference>
<proteinExistence type="inferred from homology"/>
<dbReference type="AlphaFoldDB" id="A0A8J6TR49"/>
<dbReference type="EMBL" id="JACNIG010000290">
    <property type="protein sequence ID" value="MBC8433328.1"/>
    <property type="molecule type" value="Genomic_DNA"/>
</dbReference>
<comment type="similarity">
    <text evidence="1">Belongs to the trimethylamine methyltransferase family.</text>
</comment>
<keyword evidence="3" id="KW-0808">Transferase</keyword>
<dbReference type="GO" id="GO:0008168">
    <property type="term" value="F:methyltransferase activity"/>
    <property type="evidence" value="ECO:0007669"/>
    <property type="project" value="UniProtKB-KW"/>
</dbReference>
<accession>A0A8J6TR49</accession>